<accession>A0A0F9B304</accession>
<proteinExistence type="predicted"/>
<reference evidence="3" key="1">
    <citation type="journal article" date="2015" name="Nature">
        <title>Complex archaea that bridge the gap between prokaryotes and eukaryotes.</title>
        <authorList>
            <person name="Spang A."/>
            <person name="Saw J.H."/>
            <person name="Jorgensen S.L."/>
            <person name="Zaremba-Niedzwiedzka K."/>
            <person name="Martijn J."/>
            <person name="Lind A.E."/>
            <person name="van Eijk R."/>
            <person name="Schleper C."/>
            <person name="Guy L."/>
            <person name="Ettema T.J."/>
        </authorList>
    </citation>
    <scope>NUCLEOTIDE SEQUENCE</scope>
</reference>
<sequence>MLELIGSRRKKGEKGQALVEFALLVPIFLILMFAIMDFGMGFYSWITVTNSAREGARLGAVHPPLDVPASPCFGKVSLEECIEDRVRETAGLPYEDTNLDVDVNCGDPPGPCPAQSGESVVVKVDYRYELMTPLASLIGNLIGSTLNLSSTADMRLE</sequence>
<keyword evidence="1" id="KW-1133">Transmembrane helix</keyword>
<dbReference type="Pfam" id="PF07811">
    <property type="entry name" value="TadE"/>
    <property type="match status" value="1"/>
</dbReference>
<feature type="domain" description="TadE-like" evidence="2">
    <location>
        <begin position="15"/>
        <end position="57"/>
    </location>
</feature>
<evidence type="ECO:0000256" key="1">
    <source>
        <dbReference type="SAM" id="Phobius"/>
    </source>
</evidence>
<gene>
    <name evidence="3" type="ORF">LCGC14_2838750</name>
</gene>
<organism evidence="3">
    <name type="scientific">marine sediment metagenome</name>
    <dbReference type="NCBI Taxonomy" id="412755"/>
    <lineage>
        <taxon>unclassified sequences</taxon>
        <taxon>metagenomes</taxon>
        <taxon>ecological metagenomes</taxon>
    </lineage>
</organism>
<evidence type="ECO:0000313" key="3">
    <source>
        <dbReference type="EMBL" id="KKK78916.1"/>
    </source>
</evidence>
<comment type="caution">
    <text evidence="3">The sequence shown here is derived from an EMBL/GenBank/DDBJ whole genome shotgun (WGS) entry which is preliminary data.</text>
</comment>
<keyword evidence="1" id="KW-0472">Membrane</keyword>
<dbReference type="EMBL" id="LAZR01054270">
    <property type="protein sequence ID" value="KKK78916.1"/>
    <property type="molecule type" value="Genomic_DNA"/>
</dbReference>
<feature type="transmembrane region" description="Helical" evidence="1">
    <location>
        <begin position="21"/>
        <end position="46"/>
    </location>
</feature>
<dbReference type="AlphaFoldDB" id="A0A0F9B304"/>
<evidence type="ECO:0000259" key="2">
    <source>
        <dbReference type="Pfam" id="PF07811"/>
    </source>
</evidence>
<protein>
    <recommendedName>
        <fullName evidence="2">TadE-like domain-containing protein</fullName>
    </recommendedName>
</protein>
<keyword evidence="1" id="KW-0812">Transmembrane</keyword>
<name>A0A0F9B304_9ZZZZ</name>
<dbReference type="InterPro" id="IPR012495">
    <property type="entry name" value="TadE-like_dom"/>
</dbReference>